<dbReference type="RefSeq" id="WP_173148388.1">
    <property type="nucleotide sequence ID" value="NZ_CP053985.1"/>
</dbReference>
<keyword evidence="2" id="KW-0805">Transcription regulation</keyword>
<evidence type="ECO:0000313" key="6">
    <source>
        <dbReference type="EMBL" id="QKH38764.1"/>
    </source>
</evidence>
<name>A0A7D4IQE6_9BURK</name>
<dbReference type="Proteomes" id="UP000500970">
    <property type="component" value="Chromosome"/>
</dbReference>
<evidence type="ECO:0000313" key="7">
    <source>
        <dbReference type="Proteomes" id="UP000500970"/>
    </source>
</evidence>
<dbReference type="InterPro" id="IPR050950">
    <property type="entry name" value="HTH-type_LysR_regulators"/>
</dbReference>
<dbReference type="InterPro" id="IPR000847">
    <property type="entry name" value="LysR_HTH_N"/>
</dbReference>
<keyword evidence="3" id="KW-0238">DNA-binding</keyword>
<dbReference type="PANTHER" id="PTHR30419:SF8">
    <property type="entry name" value="NITROGEN ASSIMILATION TRANSCRIPTIONAL ACTIVATOR-RELATED"/>
    <property type="match status" value="1"/>
</dbReference>
<reference evidence="6 7" key="1">
    <citation type="submission" date="2020-05" db="EMBL/GenBank/DDBJ databases">
        <title>FDA dAtabase for Regulatory Grade micrObial Sequences (FDA-ARGOS): Supporting development and validation of Infectious Disease Dx tests.</title>
        <authorList>
            <person name="Sproer C."/>
            <person name="Gronow S."/>
            <person name="Severitt S."/>
            <person name="Schroder I."/>
            <person name="Tallon L."/>
            <person name="Sadzewicz L."/>
            <person name="Zhao X."/>
            <person name="Vavikolanu K."/>
            <person name="Mehta A."/>
            <person name="Aluvathingal J."/>
            <person name="Nadendla S."/>
            <person name="Myers T."/>
            <person name="Yan Y."/>
            <person name="Sichtig H."/>
        </authorList>
    </citation>
    <scope>NUCLEOTIDE SEQUENCE [LARGE SCALE GENOMIC DNA]</scope>
    <source>
        <strain evidence="6 7">FDAARGOS_790</strain>
    </source>
</reference>
<dbReference type="Pfam" id="PF03466">
    <property type="entry name" value="LysR_substrate"/>
    <property type="match status" value="1"/>
</dbReference>
<dbReference type="Gene3D" id="3.40.190.290">
    <property type="match status" value="1"/>
</dbReference>
<accession>A0A7D4IQE6</accession>
<dbReference type="EMBL" id="CP053985">
    <property type="protein sequence ID" value="QKH38764.1"/>
    <property type="molecule type" value="Genomic_DNA"/>
</dbReference>
<dbReference type="Pfam" id="PF00126">
    <property type="entry name" value="HTH_1"/>
    <property type="match status" value="1"/>
</dbReference>
<evidence type="ECO:0000256" key="4">
    <source>
        <dbReference type="ARBA" id="ARBA00023163"/>
    </source>
</evidence>
<proteinExistence type="inferred from homology"/>
<feature type="domain" description="HTH lysR-type" evidence="5">
    <location>
        <begin position="9"/>
        <end position="66"/>
    </location>
</feature>
<dbReference type="InterPro" id="IPR036388">
    <property type="entry name" value="WH-like_DNA-bd_sf"/>
</dbReference>
<gene>
    <name evidence="6" type="ORF">FOC84_29055</name>
</gene>
<evidence type="ECO:0000259" key="5">
    <source>
        <dbReference type="PROSITE" id="PS50931"/>
    </source>
</evidence>
<dbReference type="KEGG" id="apes:FOC84_29055"/>
<dbReference type="InterPro" id="IPR036390">
    <property type="entry name" value="WH_DNA-bd_sf"/>
</dbReference>
<dbReference type="GO" id="GO:0003700">
    <property type="term" value="F:DNA-binding transcription factor activity"/>
    <property type="evidence" value="ECO:0007669"/>
    <property type="project" value="InterPro"/>
</dbReference>
<dbReference type="PANTHER" id="PTHR30419">
    <property type="entry name" value="HTH-TYPE TRANSCRIPTIONAL REGULATOR YBHD"/>
    <property type="match status" value="1"/>
</dbReference>
<dbReference type="GO" id="GO:0003677">
    <property type="term" value="F:DNA binding"/>
    <property type="evidence" value="ECO:0007669"/>
    <property type="project" value="UniProtKB-KW"/>
</dbReference>
<evidence type="ECO:0000256" key="2">
    <source>
        <dbReference type="ARBA" id="ARBA00023015"/>
    </source>
</evidence>
<dbReference type="SUPFAM" id="SSF46785">
    <property type="entry name" value="Winged helix' DNA-binding domain"/>
    <property type="match status" value="1"/>
</dbReference>
<organism evidence="6 7">
    <name type="scientific">Achromobacter pestifer</name>
    <dbReference type="NCBI Taxonomy" id="1353889"/>
    <lineage>
        <taxon>Bacteria</taxon>
        <taxon>Pseudomonadati</taxon>
        <taxon>Pseudomonadota</taxon>
        <taxon>Betaproteobacteria</taxon>
        <taxon>Burkholderiales</taxon>
        <taxon>Alcaligenaceae</taxon>
        <taxon>Achromobacter</taxon>
    </lineage>
</organism>
<dbReference type="PROSITE" id="PS50931">
    <property type="entry name" value="HTH_LYSR"/>
    <property type="match status" value="1"/>
</dbReference>
<sequence>MPERAGTHLKRRHAELLVALDDERHLGRAAERLHMSQPAASKALAQLEEQVGYALFERGTHGTQPTNAGMVMIRHARHGLGAAQRVAAELRAAEERGASLLRLGTLPSAAPRLAPQLIAHLLALSPRLEVKLVEGALGELMDKLARDELDIVLGRLGSRLLPADCEVIRLHEEPILVVARPGHPLAASEALEAAELARWPWVLPLEATMMRERLDEAFVHAGARAPDSSIQSNSLLATLALLAQDDRLAALPQAIARYCERQGSVAVLPLRLHANFGAIGAVINRNTAGMPVVQAAMEWLCGLPAGADQAPPILQDRV</sequence>
<keyword evidence="7" id="KW-1185">Reference proteome</keyword>
<evidence type="ECO:0000256" key="1">
    <source>
        <dbReference type="ARBA" id="ARBA00009437"/>
    </source>
</evidence>
<dbReference type="PRINTS" id="PR00039">
    <property type="entry name" value="HTHLYSR"/>
</dbReference>
<keyword evidence="4" id="KW-0804">Transcription</keyword>
<dbReference type="GO" id="GO:0005829">
    <property type="term" value="C:cytosol"/>
    <property type="evidence" value="ECO:0007669"/>
    <property type="project" value="TreeGrafter"/>
</dbReference>
<dbReference type="Gene3D" id="1.10.10.10">
    <property type="entry name" value="Winged helix-like DNA-binding domain superfamily/Winged helix DNA-binding domain"/>
    <property type="match status" value="1"/>
</dbReference>
<evidence type="ECO:0000256" key="3">
    <source>
        <dbReference type="ARBA" id="ARBA00023125"/>
    </source>
</evidence>
<protein>
    <submittedName>
        <fullName evidence="6">LysR family transcriptional regulator</fullName>
    </submittedName>
</protein>
<dbReference type="SUPFAM" id="SSF53850">
    <property type="entry name" value="Periplasmic binding protein-like II"/>
    <property type="match status" value="1"/>
</dbReference>
<dbReference type="InterPro" id="IPR005119">
    <property type="entry name" value="LysR_subst-bd"/>
</dbReference>
<dbReference type="AlphaFoldDB" id="A0A7D4IQE6"/>
<comment type="similarity">
    <text evidence="1">Belongs to the LysR transcriptional regulatory family.</text>
</comment>